<protein>
    <recommendedName>
        <fullName evidence="9">54S ribosomal protein L27, mitochondrial</fullName>
    </recommendedName>
</protein>
<dbReference type="GO" id="GO:0003735">
    <property type="term" value="F:structural constituent of ribosome"/>
    <property type="evidence" value="ECO:0007669"/>
    <property type="project" value="InterPro"/>
</dbReference>
<dbReference type="Pfam" id="PF09809">
    <property type="entry name" value="MRP-L27"/>
    <property type="match status" value="1"/>
</dbReference>
<comment type="subcellular location">
    <subcellularLocation>
        <location evidence="1">Mitochondrion</location>
    </subcellularLocation>
</comment>
<accession>A0A2T9YXX1</accession>
<keyword evidence="4" id="KW-0689">Ribosomal protein</keyword>
<dbReference type="EMBL" id="MBFT01000117">
    <property type="protein sequence ID" value="PVU97144.1"/>
    <property type="molecule type" value="Genomic_DNA"/>
</dbReference>
<keyword evidence="8" id="KW-1185">Reference proteome</keyword>
<evidence type="ECO:0000313" key="8">
    <source>
        <dbReference type="Proteomes" id="UP000245699"/>
    </source>
</evidence>
<keyword evidence="5" id="KW-0496">Mitochondrion</keyword>
<dbReference type="GO" id="GO:0006412">
    <property type="term" value="P:translation"/>
    <property type="evidence" value="ECO:0007669"/>
    <property type="project" value="TreeGrafter"/>
</dbReference>
<dbReference type="PANTHER" id="PTHR21338">
    <property type="entry name" value="MITOCHONDRIAL RIBOSOMAL PROTEIN L41"/>
    <property type="match status" value="1"/>
</dbReference>
<evidence type="ECO:0000256" key="4">
    <source>
        <dbReference type="ARBA" id="ARBA00022980"/>
    </source>
</evidence>
<evidence type="ECO:0000313" key="7">
    <source>
        <dbReference type="EMBL" id="PVU97144.1"/>
    </source>
</evidence>
<name>A0A2T9YXX1_9FUNG</name>
<dbReference type="STRING" id="61424.A0A2T9YXX1"/>
<dbReference type="OrthoDB" id="408933at2759"/>
<keyword evidence="3" id="KW-0809">Transit peptide</keyword>
<gene>
    <name evidence="7" type="ORF">BB559_002132</name>
</gene>
<evidence type="ECO:0000256" key="5">
    <source>
        <dbReference type="ARBA" id="ARBA00023128"/>
    </source>
</evidence>
<sequence>MIKDVIKGLHRGAKHGVLTSKQGRNFYKGNKSGSTGRHTKHGSYVVEWSKVRTYVVPDMTDFKLKPYVSHRTEKIVSKLPVAEDFI</sequence>
<evidence type="ECO:0008006" key="9">
    <source>
        <dbReference type="Google" id="ProtNLM"/>
    </source>
</evidence>
<organism evidence="7 8">
    <name type="scientific">Furculomyces boomerangus</name>
    <dbReference type="NCBI Taxonomy" id="61424"/>
    <lineage>
        <taxon>Eukaryota</taxon>
        <taxon>Fungi</taxon>
        <taxon>Fungi incertae sedis</taxon>
        <taxon>Zoopagomycota</taxon>
        <taxon>Kickxellomycotina</taxon>
        <taxon>Harpellomycetes</taxon>
        <taxon>Harpellales</taxon>
        <taxon>Harpellaceae</taxon>
        <taxon>Furculomyces</taxon>
    </lineage>
</organism>
<dbReference type="Proteomes" id="UP000245699">
    <property type="component" value="Unassembled WGS sequence"/>
</dbReference>
<evidence type="ECO:0000256" key="6">
    <source>
        <dbReference type="ARBA" id="ARBA00023274"/>
    </source>
</evidence>
<dbReference type="GO" id="GO:0005762">
    <property type="term" value="C:mitochondrial large ribosomal subunit"/>
    <property type="evidence" value="ECO:0007669"/>
    <property type="project" value="InterPro"/>
</dbReference>
<evidence type="ECO:0000256" key="1">
    <source>
        <dbReference type="ARBA" id="ARBA00004173"/>
    </source>
</evidence>
<evidence type="ECO:0000256" key="2">
    <source>
        <dbReference type="ARBA" id="ARBA00010152"/>
    </source>
</evidence>
<reference evidence="7 8" key="1">
    <citation type="journal article" date="2018" name="MBio">
        <title>Comparative Genomics Reveals the Core Gene Toolbox for the Fungus-Insect Symbiosis.</title>
        <authorList>
            <person name="Wang Y."/>
            <person name="Stata M."/>
            <person name="Wang W."/>
            <person name="Stajich J.E."/>
            <person name="White M.M."/>
            <person name="Moncalvo J.M."/>
        </authorList>
    </citation>
    <scope>NUCLEOTIDE SEQUENCE [LARGE SCALE GENOMIC DNA]</scope>
    <source>
        <strain evidence="7 8">AUS-77-4</strain>
    </source>
</reference>
<keyword evidence="6" id="KW-0687">Ribonucleoprotein</keyword>
<comment type="similarity">
    <text evidence="2">Belongs to the mitochondrion-specific ribosomal protein mL41 family.</text>
</comment>
<dbReference type="AlphaFoldDB" id="A0A2T9YXX1"/>
<comment type="caution">
    <text evidence="7">The sequence shown here is derived from an EMBL/GenBank/DDBJ whole genome shotgun (WGS) entry which is preliminary data.</text>
</comment>
<proteinExistence type="inferred from homology"/>
<evidence type="ECO:0000256" key="3">
    <source>
        <dbReference type="ARBA" id="ARBA00022946"/>
    </source>
</evidence>
<dbReference type="PANTHER" id="PTHR21338:SF0">
    <property type="entry name" value="LARGE RIBOSOMAL SUBUNIT PROTEIN ML41"/>
    <property type="match status" value="1"/>
</dbReference>
<dbReference type="InterPro" id="IPR019189">
    <property type="entry name" value="Ribosomal_mL41"/>
</dbReference>